<protein>
    <submittedName>
        <fullName evidence="1">Uncharacterized protein</fullName>
    </submittedName>
</protein>
<name>A0ACB9M472_9MYRT</name>
<evidence type="ECO:0000313" key="2">
    <source>
        <dbReference type="Proteomes" id="UP001057402"/>
    </source>
</evidence>
<evidence type="ECO:0000313" key="1">
    <source>
        <dbReference type="EMBL" id="KAI4318833.1"/>
    </source>
</evidence>
<gene>
    <name evidence="1" type="ORF">MLD38_032497</name>
</gene>
<keyword evidence="2" id="KW-1185">Reference proteome</keyword>
<comment type="caution">
    <text evidence="1">The sequence shown here is derived from an EMBL/GenBank/DDBJ whole genome shotgun (WGS) entry which is preliminary data.</text>
</comment>
<dbReference type="Proteomes" id="UP001057402">
    <property type="component" value="Chromosome 10"/>
</dbReference>
<accession>A0ACB9M472</accession>
<dbReference type="EMBL" id="CM042889">
    <property type="protein sequence ID" value="KAI4318833.1"/>
    <property type="molecule type" value="Genomic_DNA"/>
</dbReference>
<organism evidence="1 2">
    <name type="scientific">Melastoma candidum</name>
    <dbReference type="NCBI Taxonomy" id="119954"/>
    <lineage>
        <taxon>Eukaryota</taxon>
        <taxon>Viridiplantae</taxon>
        <taxon>Streptophyta</taxon>
        <taxon>Embryophyta</taxon>
        <taxon>Tracheophyta</taxon>
        <taxon>Spermatophyta</taxon>
        <taxon>Magnoliopsida</taxon>
        <taxon>eudicotyledons</taxon>
        <taxon>Gunneridae</taxon>
        <taxon>Pentapetalae</taxon>
        <taxon>rosids</taxon>
        <taxon>malvids</taxon>
        <taxon>Myrtales</taxon>
        <taxon>Melastomataceae</taxon>
        <taxon>Melastomatoideae</taxon>
        <taxon>Melastomateae</taxon>
        <taxon>Melastoma</taxon>
    </lineage>
</organism>
<proteinExistence type="predicted"/>
<reference evidence="2" key="1">
    <citation type="journal article" date="2023" name="Front. Plant Sci.">
        <title>Chromosomal-level genome assembly of Melastoma candidum provides insights into trichome evolution.</title>
        <authorList>
            <person name="Zhong Y."/>
            <person name="Wu W."/>
            <person name="Sun C."/>
            <person name="Zou P."/>
            <person name="Liu Y."/>
            <person name="Dai S."/>
            <person name="Zhou R."/>
        </authorList>
    </citation>
    <scope>NUCLEOTIDE SEQUENCE [LARGE SCALE GENOMIC DNA]</scope>
</reference>
<sequence>MKMDDDNSNKKQRRAGKPAEVVYWGMNSQYTEEQQLCCCDCGRMDSGMAVGTTTNTVLAPEEEEEKGDTCEGEGEHDLLASGRERLKRHRTEVAGRVWIPETWGQEEFLMDWVDCTVFDSSMVPSQIISARAALVDEGRRRASSPVLQV</sequence>